<proteinExistence type="predicted"/>
<feature type="domain" description="N-acetyltransferase" evidence="3">
    <location>
        <begin position="41"/>
        <end position="194"/>
    </location>
</feature>
<name>A0A3R9FMK5_9PSEU</name>
<sequence>MSRTATTARRFVRGVIPPSCPGHGEFAGQRPQDEDVDWKITRIDVAHPDAVAIMRDYMAEVASRYFGRPITEAELAHYVAEEPGTDLVPPTGAFLVGYLGGEVGGCAGTRVVAPGISELTKVFVKPAHRGTGGAPALVAAAEDAARQLGSRLMRLDTRHDLVEARALYAKVGYAEVEPFNDEQFAEHWFAKALS</sequence>
<dbReference type="AlphaFoldDB" id="A0A3R9FMK5"/>
<gene>
    <name evidence="4" type="ORF">EIY87_18945</name>
</gene>
<evidence type="ECO:0000256" key="1">
    <source>
        <dbReference type="ARBA" id="ARBA00022679"/>
    </source>
</evidence>
<dbReference type="InterPro" id="IPR050832">
    <property type="entry name" value="Bact_Acetyltransf"/>
</dbReference>
<evidence type="ECO:0000313" key="4">
    <source>
        <dbReference type="EMBL" id="RSD17793.1"/>
    </source>
</evidence>
<dbReference type="Pfam" id="PF00583">
    <property type="entry name" value="Acetyltransf_1"/>
    <property type="match status" value="1"/>
</dbReference>
<dbReference type="Proteomes" id="UP000267081">
    <property type="component" value="Unassembled WGS sequence"/>
</dbReference>
<dbReference type="EMBL" id="RSEC01000039">
    <property type="protein sequence ID" value="RSD17793.1"/>
    <property type="molecule type" value="Genomic_DNA"/>
</dbReference>
<dbReference type="Gene3D" id="3.40.630.30">
    <property type="match status" value="1"/>
</dbReference>
<keyword evidence="1 4" id="KW-0808">Transferase</keyword>
<keyword evidence="5" id="KW-1185">Reference proteome</keyword>
<dbReference type="InterPro" id="IPR000182">
    <property type="entry name" value="GNAT_dom"/>
</dbReference>
<protein>
    <submittedName>
        <fullName evidence="4">N-acetyltransferase</fullName>
    </submittedName>
</protein>
<dbReference type="PANTHER" id="PTHR43877:SF2">
    <property type="entry name" value="AMINOALKYLPHOSPHONATE N-ACETYLTRANSFERASE-RELATED"/>
    <property type="match status" value="1"/>
</dbReference>
<dbReference type="OrthoDB" id="273614at2"/>
<evidence type="ECO:0000259" key="3">
    <source>
        <dbReference type="PROSITE" id="PS51186"/>
    </source>
</evidence>
<comment type="caution">
    <text evidence="4">The sequence shown here is derived from an EMBL/GenBank/DDBJ whole genome shotgun (WGS) entry which is preliminary data.</text>
</comment>
<keyword evidence="2" id="KW-0012">Acyltransferase</keyword>
<accession>A0A3R9FMK5</accession>
<evidence type="ECO:0000313" key="5">
    <source>
        <dbReference type="Proteomes" id="UP000267081"/>
    </source>
</evidence>
<reference evidence="4 5" key="1">
    <citation type="submission" date="2018-12" db="EMBL/GenBank/DDBJ databases">
        <title>Amycolatopsis eburnea sp. nov. actinomycete associate with arbuscular mycorrhiza fungal spore.</title>
        <authorList>
            <person name="Lumyong S."/>
            <person name="Chaiya L."/>
        </authorList>
    </citation>
    <scope>NUCLEOTIDE SEQUENCE [LARGE SCALE GENOMIC DNA]</scope>
    <source>
        <strain evidence="4 5">GLM-1</strain>
    </source>
</reference>
<dbReference type="GO" id="GO:0016747">
    <property type="term" value="F:acyltransferase activity, transferring groups other than amino-acyl groups"/>
    <property type="evidence" value="ECO:0007669"/>
    <property type="project" value="InterPro"/>
</dbReference>
<evidence type="ECO:0000256" key="2">
    <source>
        <dbReference type="ARBA" id="ARBA00023315"/>
    </source>
</evidence>
<organism evidence="4 5">
    <name type="scientific">Amycolatopsis eburnea</name>
    <dbReference type="NCBI Taxonomy" id="2267691"/>
    <lineage>
        <taxon>Bacteria</taxon>
        <taxon>Bacillati</taxon>
        <taxon>Actinomycetota</taxon>
        <taxon>Actinomycetes</taxon>
        <taxon>Pseudonocardiales</taxon>
        <taxon>Pseudonocardiaceae</taxon>
        <taxon>Amycolatopsis</taxon>
    </lineage>
</organism>
<dbReference type="PANTHER" id="PTHR43877">
    <property type="entry name" value="AMINOALKYLPHOSPHONATE N-ACETYLTRANSFERASE-RELATED-RELATED"/>
    <property type="match status" value="1"/>
</dbReference>
<dbReference type="SUPFAM" id="SSF55729">
    <property type="entry name" value="Acyl-CoA N-acyltransferases (Nat)"/>
    <property type="match status" value="1"/>
</dbReference>
<dbReference type="PROSITE" id="PS51186">
    <property type="entry name" value="GNAT"/>
    <property type="match status" value="1"/>
</dbReference>
<dbReference type="InterPro" id="IPR016181">
    <property type="entry name" value="Acyl_CoA_acyltransferase"/>
</dbReference>